<protein>
    <recommendedName>
        <fullName evidence="6">Oxidoreductase</fullName>
    </recommendedName>
</protein>
<dbReference type="Proteomes" id="UP000196084">
    <property type="component" value="Unassembled WGS sequence"/>
</dbReference>
<accession>A0A202E8T8</accession>
<dbReference type="Pfam" id="PF01408">
    <property type="entry name" value="GFO_IDH_MocA"/>
    <property type="match status" value="1"/>
</dbReference>
<dbReference type="SUPFAM" id="SSF55347">
    <property type="entry name" value="Glyceraldehyde-3-phosphate dehydrogenase-like, C-terminal domain"/>
    <property type="match status" value="1"/>
</dbReference>
<dbReference type="RefSeq" id="WP_054862934.1">
    <property type="nucleotide sequence ID" value="NZ_MWPH01000002.1"/>
</dbReference>
<dbReference type="InterPro" id="IPR000683">
    <property type="entry name" value="Gfo/Idh/MocA-like_OxRdtase_N"/>
</dbReference>
<dbReference type="Gene3D" id="3.30.360.10">
    <property type="entry name" value="Dihydrodipicolinate Reductase, domain 2"/>
    <property type="match status" value="1"/>
</dbReference>
<feature type="domain" description="Gfo/Idh/MocA-like oxidoreductase N-terminal" evidence="2">
    <location>
        <begin position="3"/>
        <end position="120"/>
    </location>
</feature>
<keyword evidence="5" id="KW-1185">Reference proteome</keyword>
<evidence type="ECO:0000313" key="4">
    <source>
        <dbReference type="EMBL" id="OVE84696.1"/>
    </source>
</evidence>
<evidence type="ECO:0000259" key="3">
    <source>
        <dbReference type="Pfam" id="PF22725"/>
    </source>
</evidence>
<dbReference type="InterPro" id="IPR036291">
    <property type="entry name" value="NAD(P)-bd_dom_sf"/>
</dbReference>
<evidence type="ECO:0000313" key="5">
    <source>
        <dbReference type="Proteomes" id="UP000196084"/>
    </source>
</evidence>
<comment type="caution">
    <text evidence="4">The sequence shown here is derived from an EMBL/GenBank/DDBJ whole genome shotgun (WGS) entry which is preliminary data.</text>
</comment>
<dbReference type="GO" id="GO:0000166">
    <property type="term" value="F:nucleotide binding"/>
    <property type="evidence" value="ECO:0007669"/>
    <property type="project" value="InterPro"/>
</dbReference>
<organism evidence="4 5">
    <name type="scientific">Natronolimnobius baerhuensis</name>
    <dbReference type="NCBI Taxonomy" id="253108"/>
    <lineage>
        <taxon>Archaea</taxon>
        <taxon>Methanobacteriati</taxon>
        <taxon>Methanobacteriota</taxon>
        <taxon>Stenosarchaea group</taxon>
        <taxon>Halobacteria</taxon>
        <taxon>Halobacteriales</taxon>
        <taxon>Natrialbaceae</taxon>
        <taxon>Natronolimnobius</taxon>
    </lineage>
</organism>
<reference evidence="4 5" key="1">
    <citation type="submission" date="2017-02" db="EMBL/GenBank/DDBJ databases">
        <title>Natronthermophilus aegyptiacus gen. nov.,sp. nov., an aerobic, extremely halophilic alkalithermophilic archaeon isolated from the athalassohaline Wadi An Natrun, Egypt.</title>
        <authorList>
            <person name="Zhao B."/>
        </authorList>
    </citation>
    <scope>NUCLEOTIDE SEQUENCE [LARGE SCALE GENOMIC DNA]</scope>
    <source>
        <strain evidence="4 5">CGMCC 1.3597</strain>
    </source>
</reference>
<sequence length="368" mass="40134">MTRVGLIGAGGILSMHLPAYRAYSDRIELAAVCDADETRANEVAEEFDVDIWTDFESMVAEADIDAVDITLPHHLHYPAAKAALEAGKHVLVEKPFTTSVADARELVSLAADRQLTLMVGQMQRFHPAYRELKHRLEDGDLGQIHHARVDAVANQGDMYGPSHWLYDGKKAGGGAVIGYAIHKLDLLRYLLGDIDRAISWQQTVDDRYDDAEDFSVGLLSFEEGTVADFFTTTSAAATPYNEMLWLYGASGTVHSLPLEGGQEEGYVGTPPPKQSVDAGDGLRKQFQDIDPDEVDLPTGNAFTNEILHFADCIEAGEEPISSGRDNLGTIATVAAIYRSAQRDGEAVRTEDVLAVPTPDTDSNSEARW</sequence>
<proteinExistence type="predicted"/>
<dbReference type="InterPro" id="IPR052515">
    <property type="entry name" value="Gfo/Idh/MocA_Oxidoreductase"/>
</dbReference>
<evidence type="ECO:0000259" key="2">
    <source>
        <dbReference type="Pfam" id="PF01408"/>
    </source>
</evidence>
<name>A0A202E8T8_9EURY</name>
<feature type="compositionally biased region" description="Polar residues" evidence="1">
    <location>
        <begin position="359"/>
        <end position="368"/>
    </location>
</feature>
<dbReference type="Pfam" id="PF22725">
    <property type="entry name" value="GFO_IDH_MocA_C3"/>
    <property type="match status" value="1"/>
</dbReference>
<gene>
    <name evidence="4" type="ORF">B2G88_09935</name>
</gene>
<dbReference type="AlphaFoldDB" id="A0A202E8T8"/>
<dbReference type="EMBL" id="MWPH01000002">
    <property type="protein sequence ID" value="OVE84696.1"/>
    <property type="molecule type" value="Genomic_DNA"/>
</dbReference>
<dbReference type="InterPro" id="IPR055170">
    <property type="entry name" value="GFO_IDH_MocA-like_dom"/>
</dbReference>
<dbReference type="Gene3D" id="3.40.50.720">
    <property type="entry name" value="NAD(P)-binding Rossmann-like Domain"/>
    <property type="match status" value="1"/>
</dbReference>
<dbReference type="SUPFAM" id="SSF51735">
    <property type="entry name" value="NAD(P)-binding Rossmann-fold domains"/>
    <property type="match status" value="1"/>
</dbReference>
<dbReference type="PANTHER" id="PTHR43249:SF1">
    <property type="entry name" value="D-GLUCOSIDE 3-DEHYDROGENASE"/>
    <property type="match status" value="1"/>
</dbReference>
<evidence type="ECO:0008006" key="6">
    <source>
        <dbReference type="Google" id="ProtNLM"/>
    </source>
</evidence>
<evidence type="ECO:0000256" key="1">
    <source>
        <dbReference type="SAM" id="MobiDB-lite"/>
    </source>
</evidence>
<dbReference type="PANTHER" id="PTHR43249">
    <property type="entry name" value="UDP-N-ACETYL-2-AMINO-2-DEOXY-D-GLUCURONATE OXIDASE"/>
    <property type="match status" value="1"/>
</dbReference>
<feature type="region of interest" description="Disordered" evidence="1">
    <location>
        <begin position="345"/>
        <end position="368"/>
    </location>
</feature>
<dbReference type="OrthoDB" id="25239at2157"/>
<feature type="domain" description="GFO/IDH/MocA-like oxidoreductase" evidence="3">
    <location>
        <begin position="129"/>
        <end position="253"/>
    </location>
</feature>